<dbReference type="InterPro" id="IPR011050">
    <property type="entry name" value="Pectin_lyase_fold/virulence"/>
</dbReference>
<dbReference type="Pfam" id="PF22842">
    <property type="entry name" value="Pel9A-like_beta_helix"/>
    <property type="match status" value="1"/>
</dbReference>
<keyword evidence="6" id="KW-0106">Calcium</keyword>
<gene>
    <name evidence="10" type="ORF">Hsar01_03871</name>
</gene>
<evidence type="ECO:0000313" key="11">
    <source>
        <dbReference type="Proteomes" id="UP001476282"/>
    </source>
</evidence>
<accession>A0ABP9USW5</accession>
<comment type="caution">
    <text evidence="10">The sequence shown here is derived from an EMBL/GenBank/DDBJ whole genome shotgun (WGS) entry which is preliminary data.</text>
</comment>
<dbReference type="SUPFAM" id="SSF51126">
    <property type="entry name" value="Pectin lyase-like"/>
    <property type="match status" value="1"/>
</dbReference>
<keyword evidence="4" id="KW-0479">Metal-binding</keyword>
<name>A0ABP9USW5_9BACT</name>
<proteinExistence type="inferred from homology"/>
<keyword evidence="11" id="KW-1185">Reference proteome</keyword>
<evidence type="ECO:0000256" key="5">
    <source>
        <dbReference type="ARBA" id="ARBA00022729"/>
    </source>
</evidence>
<dbReference type="InterPro" id="IPR053868">
    <property type="entry name" value="Pel9A-like_beta_helix"/>
</dbReference>
<evidence type="ECO:0000256" key="6">
    <source>
        <dbReference type="ARBA" id="ARBA00022837"/>
    </source>
</evidence>
<keyword evidence="5" id="KW-0732">Signal</keyword>
<dbReference type="EMBL" id="BAABRI010000030">
    <property type="protein sequence ID" value="GAA5484625.1"/>
    <property type="molecule type" value="Genomic_DNA"/>
</dbReference>
<comment type="cofactor">
    <cofactor evidence="1">
        <name>Ca(2+)</name>
        <dbReference type="ChEBI" id="CHEBI:29108"/>
    </cofactor>
</comment>
<comment type="similarity">
    <text evidence="8">Belongs to the polysaccharide lyase 9 family.</text>
</comment>
<dbReference type="InterPro" id="IPR012334">
    <property type="entry name" value="Pectin_lyas_fold"/>
</dbReference>
<evidence type="ECO:0000259" key="9">
    <source>
        <dbReference type="Pfam" id="PF22842"/>
    </source>
</evidence>
<comment type="subcellular location">
    <subcellularLocation>
        <location evidence="2">Secreted</location>
    </subcellularLocation>
</comment>
<evidence type="ECO:0000256" key="3">
    <source>
        <dbReference type="ARBA" id="ARBA00022525"/>
    </source>
</evidence>
<dbReference type="PANTHER" id="PTHR40088:SF1">
    <property type="entry name" value="PECTATE LYASE PEL9"/>
    <property type="match status" value="1"/>
</dbReference>
<dbReference type="PANTHER" id="PTHR40088">
    <property type="entry name" value="PECTATE LYASE (EUROFUNG)"/>
    <property type="match status" value="1"/>
</dbReference>
<dbReference type="Gene3D" id="2.160.20.10">
    <property type="entry name" value="Single-stranded right-handed beta-helix, Pectin lyase-like"/>
    <property type="match status" value="1"/>
</dbReference>
<evidence type="ECO:0000256" key="2">
    <source>
        <dbReference type="ARBA" id="ARBA00004613"/>
    </source>
</evidence>
<reference evidence="10 11" key="1">
    <citation type="submission" date="2024-02" db="EMBL/GenBank/DDBJ databases">
        <title>Haloferula sargassicola NBRC 104335.</title>
        <authorList>
            <person name="Ichikawa N."/>
            <person name="Katano-Makiyama Y."/>
            <person name="Hidaka K."/>
        </authorList>
    </citation>
    <scope>NUCLEOTIDE SEQUENCE [LARGE SCALE GENOMIC DNA]</scope>
    <source>
        <strain evidence="10 11">NBRC 104335</strain>
    </source>
</reference>
<protein>
    <recommendedName>
        <fullName evidence="9">Pel9A-like right handed beta-helix region domain-containing protein</fullName>
    </recommendedName>
</protein>
<dbReference type="Proteomes" id="UP001476282">
    <property type="component" value="Unassembled WGS sequence"/>
</dbReference>
<keyword evidence="3" id="KW-0964">Secreted</keyword>
<dbReference type="InterPro" id="IPR052052">
    <property type="entry name" value="Polysaccharide_Lyase_9"/>
</dbReference>
<evidence type="ECO:0000313" key="10">
    <source>
        <dbReference type="EMBL" id="GAA5484625.1"/>
    </source>
</evidence>
<evidence type="ECO:0000256" key="1">
    <source>
        <dbReference type="ARBA" id="ARBA00001913"/>
    </source>
</evidence>
<evidence type="ECO:0000256" key="4">
    <source>
        <dbReference type="ARBA" id="ARBA00022723"/>
    </source>
</evidence>
<evidence type="ECO:0000256" key="7">
    <source>
        <dbReference type="ARBA" id="ARBA00023239"/>
    </source>
</evidence>
<sequence>MNITTHTQSICFENLGSHNVFERLVMRDNQAIGMRIAGGRDNLVLNCDAFRNWDFTSEDGTGRNVDGFGCHYAIGPGNVFRGCRAWFNSDDGFDCISAASAVTFDHCQAFDNGDSRTFQGLGDGNGFKAGGCDGSAVAGKGARSDGKTLDWAFVAGSARQVLEFTGVTGEVAISKVQVTSNP</sequence>
<organism evidence="10 11">
    <name type="scientific">Haloferula sargassicola</name>
    <dbReference type="NCBI Taxonomy" id="490096"/>
    <lineage>
        <taxon>Bacteria</taxon>
        <taxon>Pseudomonadati</taxon>
        <taxon>Verrucomicrobiota</taxon>
        <taxon>Verrucomicrobiia</taxon>
        <taxon>Verrucomicrobiales</taxon>
        <taxon>Verrucomicrobiaceae</taxon>
        <taxon>Haloferula</taxon>
    </lineage>
</organism>
<feature type="domain" description="Pel9A-like right handed beta-helix region" evidence="9">
    <location>
        <begin position="2"/>
        <end position="133"/>
    </location>
</feature>
<keyword evidence="7" id="KW-0456">Lyase</keyword>
<evidence type="ECO:0000256" key="8">
    <source>
        <dbReference type="ARBA" id="ARBA00038263"/>
    </source>
</evidence>